<dbReference type="GO" id="GO:0006465">
    <property type="term" value="P:signal peptide processing"/>
    <property type="evidence" value="ECO:0007669"/>
    <property type="project" value="TreeGrafter"/>
</dbReference>
<dbReference type="PANTHER" id="PTHR30487:SF0">
    <property type="entry name" value="PREPILIN LEADER PEPTIDASE_N-METHYLTRANSFERASE-RELATED"/>
    <property type="match status" value="1"/>
</dbReference>
<dbReference type="Pfam" id="PF01478">
    <property type="entry name" value="Peptidase_A24"/>
    <property type="match status" value="1"/>
</dbReference>
<reference evidence="4 5" key="1">
    <citation type="submission" date="2017-09" db="EMBL/GenBank/DDBJ databases">
        <title>Depth-based differentiation of microbial function through sediment-hosted aquifers and enrichment of novel symbionts in the deep terrestrial subsurface.</title>
        <authorList>
            <person name="Probst A.J."/>
            <person name="Ladd B."/>
            <person name="Jarett J.K."/>
            <person name="Geller-Mcgrath D.E."/>
            <person name="Sieber C.M."/>
            <person name="Emerson J.B."/>
            <person name="Anantharaman K."/>
            <person name="Thomas B.C."/>
            <person name="Malmstrom R."/>
            <person name="Stieglmeier M."/>
            <person name="Klingl A."/>
            <person name="Woyke T."/>
            <person name="Ryan C.M."/>
            <person name="Banfield J.F."/>
        </authorList>
    </citation>
    <scope>NUCLEOTIDE SEQUENCE [LARGE SCALE GENOMIC DNA]</scope>
    <source>
        <strain evidence="4">CG17_big_fil_post_rev_8_21_14_2_50_48_46</strain>
    </source>
</reference>
<keyword evidence="2" id="KW-0472">Membrane</keyword>
<evidence type="ECO:0000259" key="3">
    <source>
        <dbReference type="Pfam" id="PF01478"/>
    </source>
</evidence>
<accession>A0A2M7G9A3</accession>
<comment type="similarity">
    <text evidence="1">Belongs to the peptidase A24 family.</text>
</comment>
<dbReference type="Proteomes" id="UP000231019">
    <property type="component" value="Unassembled WGS sequence"/>
</dbReference>
<feature type="transmembrane region" description="Helical" evidence="2">
    <location>
        <begin position="57"/>
        <end position="79"/>
    </location>
</feature>
<feature type="transmembrane region" description="Helical" evidence="2">
    <location>
        <begin position="32"/>
        <end position="51"/>
    </location>
</feature>
<comment type="caution">
    <text evidence="4">The sequence shown here is derived from an EMBL/GenBank/DDBJ whole genome shotgun (WGS) entry which is preliminary data.</text>
</comment>
<dbReference type="InterPro" id="IPR050882">
    <property type="entry name" value="Prepilin_peptidase/N-MTase"/>
</dbReference>
<dbReference type="InterPro" id="IPR000045">
    <property type="entry name" value="Prepilin_IV_endopep_pep"/>
</dbReference>
<feature type="domain" description="Prepilin type IV endopeptidase peptidase" evidence="3">
    <location>
        <begin position="13"/>
        <end position="113"/>
    </location>
</feature>
<dbReference type="EMBL" id="PFFQ01000012">
    <property type="protein sequence ID" value="PIW18677.1"/>
    <property type="molecule type" value="Genomic_DNA"/>
</dbReference>
<proteinExistence type="inferred from homology"/>
<name>A0A2M7G9A3_9BACT</name>
<gene>
    <name evidence="4" type="ORF">COW36_05115</name>
</gene>
<evidence type="ECO:0000256" key="2">
    <source>
        <dbReference type="SAM" id="Phobius"/>
    </source>
</evidence>
<feature type="transmembrane region" description="Helical" evidence="2">
    <location>
        <begin position="100"/>
        <end position="118"/>
    </location>
</feature>
<protein>
    <submittedName>
        <fullName evidence="4">Prepilin peptidase</fullName>
    </submittedName>
</protein>
<dbReference type="GO" id="GO:0004190">
    <property type="term" value="F:aspartic-type endopeptidase activity"/>
    <property type="evidence" value="ECO:0007669"/>
    <property type="project" value="InterPro"/>
</dbReference>
<dbReference type="AlphaFoldDB" id="A0A2M7G9A3"/>
<sequence>MLQNIPPTYYGVILVGLIATVTDFWKRKIYNWLTLPAILAGLALNLWLTGLPGLGNSFLGLLLGGGVFLILGLMGMMAGGDIKLAAAIGALIGWKLTISSLYYAAILGGIFAILWSAAHGTLWATLKRVGRALYAAAAPGMKPEVELAQSETRPMPYGVAISWGAITALFWLPPVF</sequence>
<evidence type="ECO:0000256" key="1">
    <source>
        <dbReference type="ARBA" id="ARBA00005801"/>
    </source>
</evidence>
<organism evidence="4 5">
    <name type="scientific">bacterium (Candidatus Blackallbacteria) CG17_big_fil_post_rev_8_21_14_2_50_48_46</name>
    <dbReference type="NCBI Taxonomy" id="2014261"/>
    <lineage>
        <taxon>Bacteria</taxon>
        <taxon>Candidatus Blackallbacteria</taxon>
    </lineage>
</organism>
<evidence type="ECO:0000313" key="4">
    <source>
        <dbReference type="EMBL" id="PIW18677.1"/>
    </source>
</evidence>
<dbReference type="Gene3D" id="1.20.120.1220">
    <property type="match status" value="1"/>
</dbReference>
<keyword evidence="2" id="KW-0812">Transmembrane</keyword>
<feature type="transmembrane region" description="Helical" evidence="2">
    <location>
        <begin position="6"/>
        <end position="25"/>
    </location>
</feature>
<dbReference type="PANTHER" id="PTHR30487">
    <property type="entry name" value="TYPE 4 PREPILIN-LIKE PROTEINS LEADER PEPTIDE-PROCESSING ENZYME"/>
    <property type="match status" value="1"/>
</dbReference>
<keyword evidence="2" id="KW-1133">Transmembrane helix</keyword>
<evidence type="ECO:0000313" key="5">
    <source>
        <dbReference type="Proteomes" id="UP000231019"/>
    </source>
</evidence>
<dbReference type="GO" id="GO:0005886">
    <property type="term" value="C:plasma membrane"/>
    <property type="evidence" value="ECO:0007669"/>
    <property type="project" value="TreeGrafter"/>
</dbReference>